<keyword evidence="2" id="KW-1185">Reference proteome</keyword>
<gene>
    <name evidence="1" type="ORF">GCM10018980_73800</name>
</gene>
<dbReference type="Proteomes" id="UP000619355">
    <property type="component" value="Unassembled WGS sequence"/>
</dbReference>
<evidence type="ECO:0000313" key="1">
    <source>
        <dbReference type="EMBL" id="GHG76090.1"/>
    </source>
</evidence>
<dbReference type="EMBL" id="BNBF01000040">
    <property type="protein sequence ID" value="GHG76090.1"/>
    <property type="molecule type" value="Genomic_DNA"/>
</dbReference>
<proteinExistence type="predicted"/>
<organism evidence="1 2">
    <name type="scientific">Streptomyces capoamus</name>
    <dbReference type="NCBI Taxonomy" id="68183"/>
    <lineage>
        <taxon>Bacteria</taxon>
        <taxon>Bacillati</taxon>
        <taxon>Actinomycetota</taxon>
        <taxon>Actinomycetes</taxon>
        <taxon>Kitasatosporales</taxon>
        <taxon>Streptomycetaceae</taxon>
        <taxon>Streptomyces</taxon>
    </lineage>
</organism>
<protein>
    <submittedName>
        <fullName evidence="1">Uncharacterized protein</fullName>
    </submittedName>
</protein>
<dbReference type="AlphaFoldDB" id="A0A919KG89"/>
<sequence length="126" mass="13470">MSACRFQPRARLKSGASAEASRWERAGTTSTLPFSAPSFCNWLISGASSRAQEAAGVVWMMSSTDLKPIQPAKPSSASTVTYHLRVFGTVYGRAAISVAPANSIGSREMFEPICELISHTSTTARL</sequence>
<reference evidence="2" key="1">
    <citation type="journal article" date="2019" name="Int. J. Syst. Evol. Microbiol.">
        <title>The Global Catalogue of Microorganisms (GCM) 10K type strain sequencing project: providing services to taxonomists for standard genome sequencing and annotation.</title>
        <authorList>
            <consortium name="The Broad Institute Genomics Platform"/>
            <consortium name="The Broad Institute Genome Sequencing Center for Infectious Disease"/>
            <person name="Wu L."/>
            <person name="Ma J."/>
        </authorList>
    </citation>
    <scope>NUCLEOTIDE SEQUENCE [LARGE SCALE GENOMIC DNA]</scope>
    <source>
        <strain evidence="2">JCM 4253</strain>
    </source>
</reference>
<name>A0A919KG89_9ACTN</name>
<evidence type="ECO:0000313" key="2">
    <source>
        <dbReference type="Proteomes" id="UP000619355"/>
    </source>
</evidence>
<accession>A0A919KG89</accession>
<comment type="caution">
    <text evidence="1">The sequence shown here is derived from an EMBL/GenBank/DDBJ whole genome shotgun (WGS) entry which is preliminary data.</text>
</comment>